<feature type="binding site" evidence="8">
    <location>
        <position position="261"/>
    </location>
    <ligand>
        <name>L-histidine</name>
        <dbReference type="ChEBI" id="CHEBI:57595"/>
    </ligand>
</feature>
<keyword evidence="2 7" id="KW-0963">Cytoplasm</keyword>
<dbReference type="HAMAP" id="MF_00127">
    <property type="entry name" value="His_tRNA_synth"/>
    <property type="match status" value="1"/>
</dbReference>
<feature type="binding site" evidence="8">
    <location>
        <position position="130"/>
    </location>
    <ligand>
        <name>L-histidine</name>
        <dbReference type="ChEBI" id="CHEBI:57595"/>
    </ligand>
</feature>
<sequence length="417" mass="49543">MKKFAYQKIKGTRDYYLEEGLKLKFVEEKLEKLATNYFFKPIKFPIFEYKNLFQKTVGKETDIVNKEMYHFLDRKGRDIVLRPEGTASTMRLILENKLLDTNKNDLRFYYLENMFRYERPQKGRQREFIQFGVEFINADSIYADYEILDFAISILKQFKINNYCLELNSIGSLKTRKNYIKDLKKYLTKVKDQLSIDSKVRFEKNILRILDTKNQNDILLLKDAPKIIDYLDQKEKDNLNNIENHLKAKKINYKINPFLVRGLDYYNDLVFEFFEADKNSLGTQKTIIGGGRYDYLVNDLDQTKNAKAIGFALGIERLILSASDYIDKNYQKNIYYSVIPVSNQYIEEAYQITEFLRNKDKNIYFNFNDQKFNKKLLQAIKSNFDFVIIVGKEIKNNKIVLKDIKSKTEKEISIDKL</sequence>
<dbReference type="InterPro" id="IPR036621">
    <property type="entry name" value="Anticodon-bd_dom_sf"/>
</dbReference>
<keyword evidence="7" id="KW-0648">Protein biosynthesis</keyword>
<dbReference type="GO" id="GO:0005737">
    <property type="term" value="C:cytoplasm"/>
    <property type="evidence" value="ECO:0007669"/>
    <property type="project" value="UniProtKB-SubCell"/>
</dbReference>
<dbReference type="PANTHER" id="PTHR43707">
    <property type="entry name" value="HISTIDYL-TRNA SYNTHETASE"/>
    <property type="match status" value="1"/>
</dbReference>
<dbReference type="CDD" id="cd00773">
    <property type="entry name" value="HisRS-like_core"/>
    <property type="match status" value="1"/>
</dbReference>
<protein>
    <recommendedName>
        <fullName evidence="7">Histidine--tRNA ligase</fullName>
        <ecNumber evidence="7">6.1.1.21</ecNumber>
    </recommendedName>
    <alternativeName>
        <fullName evidence="7">Histidyl-tRNA synthetase</fullName>
        <shortName evidence="7">HisRS</shortName>
    </alternativeName>
</protein>
<keyword evidence="7 10" id="KW-0436">Ligase</keyword>
<keyword evidence="11" id="KW-1185">Reference proteome</keyword>
<evidence type="ECO:0000256" key="7">
    <source>
        <dbReference type="HAMAP-Rule" id="MF_00127"/>
    </source>
</evidence>
<dbReference type="InterPro" id="IPR041715">
    <property type="entry name" value="HisRS-like_core"/>
</dbReference>
<dbReference type="SUPFAM" id="SSF55681">
    <property type="entry name" value="Class II aaRS and biotin synthetases"/>
    <property type="match status" value="1"/>
</dbReference>
<proteinExistence type="inferred from homology"/>
<evidence type="ECO:0000256" key="6">
    <source>
        <dbReference type="ARBA" id="ARBA00047639"/>
    </source>
</evidence>
<keyword evidence="3 7" id="KW-0547">Nucleotide-binding</keyword>
<comment type="subunit">
    <text evidence="7">Homodimer.</text>
</comment>
<evidence type="ECO:0000256" key="4">
    <source>
        <dbReference type="ARBA" id="ARBA00022840"/>
    </source>
</evidence>
<keyword evidence="4 7" id="KW-0067">ATP-binding</keyword>
<comment type="catalytic activity">
    <reaction evidence="6 7">
        <text>tRNA(His) + L-histidine + ATP = L-histidyl-tRNA(His) + AMP + diphosphate + H(+)</text>
        <dbReference type="Rhea" id="RHEA:17313"/>
        <dbReference type="Rhea" id="RHEA-COMP:9665"/>
        <dbReference type="Rhea" id="RHEA-COMP:9689"/>
        <dbReference type="ChEBI" id="CHEBI:15378"/>
        <dbReference type="ChEBI" id="CHEBI:30616"/>
        <dbReference type="ChEBI" id="CHEBI:33019"/>
        <dbReference type="ChEBI" id="CHEBI:57595"/>
        <dbReference type="ChEBI" id="CHEBI:78442"/>
        <dbReference type="ChEBI" id="CHEBI:78527"/>
        <dbReference type="ChEBI" id="CHEBI:456215"/>
        <dbReference type="EC" id="6.1.1.21"/>
    </reaction>
</comment>
<evidence type="ECO:0000256" key="8">
    <source>
        <dbReference type="PIRSR" id="PIRSR001549-1"/>
    </source>
</evidence>
<dbReference type="AlphaFoldDB" id="A0A0G7ZLH2"/>
<evidence type="ECO:0000256" key="5">
    <source>
        <dbReference type="ARBA" id="ARBA00023146"/>
    </source>
</evidence>
<feature type="domain" description="Aminoacyl-transfer RNA synthetases class-II family profile" evidence="9">
    <location>
        <begin position="24"/>
        <end position="340"/>
    </location>
</feature>
<dbReference type="InterPro" id="IPR045864">
    <property type="entry name" value="aa-tRNA-synth_II/BPL/LPL"/>
</dbReference>
<evidence type="ECO:0000259" key="9">
    <source>
        <dbReference type="PROSITE" id="PS50862"/>
    </source>
</evidence>
<dbReference type="Gene3D" id="3.40.50.800">
    <property type="entry name" value="Anticodon-binding domain"/>
    <property type="match status" value="1"/>
</dbReference>
<organism evidence="10 11">
    <name type="scientific">Candidatus Hepatoplasma crinochetorum</name>
    <dbReference type="NCBI Taxonomy" id="295596"/>
    <lineage>
        <taxon>Bacteria</taxon>
        <taxon>Bacillati</taxon>
        <taxon>Mycoplasmatota</taxon>
        <taxon>Mollicutes</taxon>
        <taxon>Candidatus Hepatoplasmataceae</taxon>
        <taxon>Candidatus Hepatoplasma</taxon>
    </lineage>
</organism>
<dbReference type="EMBL" id="CWGI01000001">
    <property type="protein sequence ID" value="CRX37002.1"/>
    <property type="molecule type" value="Genomic_DNA"/>
</dbReference>
<evidence type="ECO:0000313" key="11">
    <source>
        <dbReference type="Proteomes" id="UP000242141"/>
    </source>
</evidence>
<feature type="binding site" evidence="8">
    <location>
        <begin position="84"/>
        <end position="86"/>
    </location>
    <ligand>
        <name>L-histidine</name>
        <dbReference type="ChEBI" id="CHEBI:57595"/>
    </ligand>
</feature>
<dbReference type="Pfam" id="PF03129">
    <property type="entry name" value="HGTP_anticodon"/>
    <property type="match status" value="1"/>
</dbReference>
<gene>
    <name evidence="7" type="primary">hisS</name>
    <name evidence="10" type="ORF">HEPPS_02020</name>
</gene>
<dbReference type="InterPro" id="IPR015807">
    <property type="entry name" value="His-tRNA-ligase"/>
</dbReference>
<dbReference type="Gene3D" id="3.30.930.10">
    <property type="entry name" value="Bira Bifunctional Protein, Domain 2"/>
    <property type="match status" value="1"/>
</dbReference>
<dbReference type="Proteomes" id="UP000242141">
    <property type="component" value="Unassembled WGS sequence"/>
</dbReference>
<evidence type="ECO:0000256" key="1">
    <source>
        <dbReference type="ARBA" id="ARBA00008226"/>
    </source>
</evidence>
<name>A0A0G7ZLH2_9MOLU</name>
<dbReference type="EC" id="6.1.1.21" evidence="7"/>
<accession>A0A0G7ZLH2</accession>
<comment type="subcellular location">
    <subcellularLocation>
        <location evidence="7">Cytoplasm</location>
    </subcellularLocation>
</comment>
<reference evidence="11" key="1">
    <citation type="submission" date="2015-05" db="EMBL/GenBank/DDBJ databases">
        <authorList>
            <person name="Collingro A."/>
        </authorList>
    </citation>
    <scope>NUCLEOTIDE SEQUENCE [LARGE SCALE GENOMIC DNA]</scope>
    <source>
        <strain evidence="11">Ps</strain>
    </source>
</reference>
<feature type="binding site" evidence="8">
    <location>
        <position position="116"/>
    </location>
    <ligand>
        <name>L-histidine</name>
        <dbReference type="ChEBI" id="CHEBI:57595"/>
    </ligand>
</feature>
<dbReference type="PANTHER" id="PTHR43707:SF1">
    <property type="entry name" value="HISTIDINE--TRNA LIGASE, MITOCHONDRIAL-RELATED"/>
    <property type="match status" value="1"/>
</dbReference>
<evidence type="ECO:0000256" key="2">
    <source>
        <dbReference type="ARBA" id="ARBA00022490"/>
    </source>
</evidence>
<feature type="binding site" evidence="8">
    <location>
        <begin position="265"/>
        <end position="266"/>
    </location>
    <ligand>
        <name>L-histidine</name>
        <dbReference type="ChEBI" id="CHEBI:57595"/>
    </ligand>
</feature>
<dbReference type="InterPro" id="IPR006195">
    <property type="entry name" value="aa-tRNA-synth_II"/>
</dbReference>
<dbReference type="GO" id="GO:0006427">
    <property type="term" value="P:histidyl-tRNA aminoacylation"/>
    <property type="evidence" value="ECO:0007669"/>
    <property type="project" value="UniProtKB-UniRule"/>
</dbReference>
<dbReference type="SUPFAM" id="SSF52954">
    <property type="entry name" value="Class II aaRS ABD-related"/>
    <property type="match status" value="1"/>
</dbReference>
<dbReference type="InterPro" id="IPR004154">
    <property type="entry name" value="Anticodon-bd"/>
</dbReference>
<evidence type="ECO:0000313" key="10">
    <source>
        <dbReference type="EMBL" id="CRX37002.1"/>
    </source>
</evidence>
<dbReference type="PROSITE" id="PS50862">
    <property type="entry name" value="AA_TRNA_LIGASE_II"/>
    <property type="match status" value="1"/>
</dbReference>
<feature type="binding site" evidence="8">
    <location>
        <position position="134"/>
    </location>
    <ligand>
        <name>L-histidine</name>
        <dbReference type="ChEBI" id="CHEBI:57595"/>
    </ligand>
</feature>
<dbReference type="InterPro" id="IPR004516">
    <property type="entry name" value="HisRS/HisZ"/>
</dbReference>
<dbReference type="NCBIfam" id="TIGR00442">
    <property type="entry name" value="hisS"/>
    <property type="match status" value="1"/>
</dbReference>
<dbReference type="PIRSF" id="PIRSF001549">
    <property type="entry name" value="His-tRNA_synth"/>
    <property type="match status" value="1"/>
</dbReference>
<dbReference type="GO" id="GO:0005524">
    <property type="term" value="F:ATP binding"/>
    <property type="evidence" value="ECO:0007669"/>
    <property type="project" value="UniProtKB-UniRule"/>
</dbReference>
<dbReference type="Pfam" id="PF13393">
    <property type="entry name" value="tRNA-synt_His"/>
    <property type="match status" value="1"/>
</dbReference>
<keyword evidence="5 7" id="KW-0030">Aminoacyl-tRNA synthetase</keyword>
<dbReference type="GO" id="GO:0004821">
    <property type="term" value="F:histidine-tRNA ligase activity"/>
    <property type="evidence" value="ECO:0007669"/>
    <property type="project" value="UniProtKB-UniRule"/>
</dbReference>
<evidence type="ECO:0000256" key="3">
    <source>
        <dbReference type="ARBA" id="ARBA00022741"/>
    </source>
</evidence>
<comment type="similarity">
    <text evidence="1 7">Belongs to the class-II aminoacyl-tRNA synthetase family.</text>
</comment>